<comment type="caution">
    <text evidence="2">The sequence shown here is derived from an EMBL/GenBank/DDBJ whole genome shotgun (WGS) entry which is preliminary data.</text>
</comment>
<organism evidence="2 3">
    <name type="scientific">Zizania palustris</name>
    <name type="common">Northern wild rice</name>
    <dbReference type="NCBI Taxonomy" id="103762"/>
    <lineage>
        <taxon>Eukaryota</taxon>
        <taxon>Viridiplantae</taxon>
        <taxon>Streptophyta</taxon>
        <taxon>Embryophyta</taxon>
        <taxon>Tracheophyta</taxon>
        <taxon>Spermatophyta</taxon>
        <taxon>Magnoliopsida</taxon>
        <taxon>Liliopsida</taxon>
        <taxon>Poales</taxon>
        <taxon>Poaceae</taxon>
        <taxon>BOP clade</taxon>
        <taxon>Oryzoideae</taxon>
        <taxon>Oryzeae</taxon>
        <taxon>Zizaniinae</taxon>
        <taxon>Zizania</taxon>
    </lineage>
</organism>
<name>A0A8J5S835_ZIZPA</name>
<evidence type="ECO:0000313" key="2">
    <source>
        <dbReference type="EMBL" id="KAG8060398.1"/>
    </source>
</evidence>
<reference evidence="2" key="2">
    <citation type="submission" date="2021-02" db="EMBL/GenBank/DDBJ databases">
        <authorList>
            <person name="Kimball J.A."/>
            <person name="Haas M.W."/>
            <person name="Macchietto M."/>
            <person name="Kono T."/>
            <person name="Duquette J."/>
            <person name="Shao M."/>
        </authorList>
    </citation>
    <scope>NUCLEOTIDE SEQUENCE</scope>
    <source>
        <tissue evidence="2">Fresh leaf tissue</tissue>
    </source>
</reference>
<sequence length="245" mass="26329">MWPTEVKFPAAHFFFPAPALFFPALGFSPSPLSRHRLRATTPAASAASPASATSARLPDLPPPPRPPAASARLPGLPPPPPPPAAYAASPASCHLRPPPRPPPSRFSPSTPLEGICRLVPRRSRDSTWGPREPRGGGGCGTEGSSDAVVDRKGKKVVDSFSPTPPPWPPLLSDDDADDSIREIEQLMASVAVPPTQTKPKVEEEPDSPKEPQLHRSCILAFKNSIKKKIMQVPESWNQSIDYMSL</sequence>
<feature type="region of interest" description="Disordered" evidence="1">
    <location>
        <begin position="189"/>
        <end position="214"/>
    </location>
</feature>
<evidence type="ECO:0000313" key="3">
    <source>
        <dbReference type="Proteomes" id="UP000729402"/>
    </source>
</evidence>
<feature type="compositionally biased region" description="Pro residues" evidence="1">
    <location>
        <begin position="75"/>
        <end position="84"/>
    </location>
</feature>
<protein>
    <submittedName>
        <fullName evidence="2">Uncharacterized protein</fullName>
    </submittedName>
</protein>
<proteinExistence type="predicted"/>
<dbReference type="EMBL" id="JAAALK010000287">
    <property type="protein sequence ID" value="KAG8060398.1"/>
    <property type="molecule type" value="Genomic_DNA"/>
</dbReference>
<gene>
    <name evidence="2" type="ORF">GUJ93_ZPchr0002g25531</name>
</gene>
<accession>A0A8J5S835</accession>
<feature type="compositionally biased region" description="Basic and acidic residues" evidence="1">
    <location>
        <begin position="148"/>
        <end position="157"/>
    </location>
</feature>
<evidence type="ECO:0000256" key="1">
    <source>
        <dbReference type="SAM" id="MobiDB-lite"/>
    </source>
</evidence>
<feature type="compositionally biased region" description="Low complexity" evidence="1">
    <location>
        <begin position="39"/>
        <end position="58"/>
    </location>
</feature>
<dbReference type="Proteomes" id="UP000729402">
    <property type="component" value="Unassembled WGS sequence"/>
</dbReference>
<feature type="compositionally biased region" description="Basic and acidic residues" evidence="1">
    <location>
        <begin position="199"/>
        <end position="213"/>
    </location>
</feature>
<dbReference type="AlphaFoldDB" id="A0A8J5S835"/>
<feature type="compositionally biased region" description="Pro residues" evidence="1">
    <location>
        <begin position="96"/>
        <end position="105"/>
    </location>
</feature>
<feature type="region of interest" description="Disordered" evidence="1">
    <location>
        <begin position="38"/>
        <end position="175"/>
    </location>
</feature>
<keyword evidence="3" id="KW-1185">Reference proteome</keyword>
<reference evidence="2" key="1">
    <citation type="journal article" date="2021" name="bioRxiv">
        <title>Whole Genome Assembly and Annotation of Northern Wild Rice, Zizania palustris L., Supports a Whole Genome Duplication in the Zizania Genus.</title>
        <authorList>
            <person name="Haas M."/>
            <person name="Kono T."/>
            <person name="Macchietto M."/>
            <person name="Millas R."/>
            <person name="McGilp L."/>
            <person name="Shao M."/>
            <person name="Duquette J."/>
            <person name="Hirsch C.N."/>
            <person name="Kimball J."/>
        </authorList>
    </citation>
    <scope>NUCLEOTIDE SEQUENCE</scope>
    <source>
        <tissue evidence="2">Fresh leaf tissue</tissue>
    </source>
</reference>